<evidence type="ECO:0000313" key="3">
    <source>
        <dbReference type="Proteomes" id="UP000222531"/>
    </source>
</evidence>
<dbReference type="AlphaFoldDB" id="A0A2G1XDE5"/>
<dbReference type="EMBL" id="NHZO01000154">
    <property type="protein sequence ID" value="PHQ49252.1"/>
    <property type="molecule type" value="Genomic_DNA"/>
</dbReference>
<evidence type="ECO:0000313" key="2">
    <source>
        <dbReference type="EMBL" id="PHQ49252.1"/>
    </source>
</evidence>
<accession>A0A2G1XDE5</accession>
<sequence>MRNAARRRMSRMRPDPARTCFRFTALGKKRAAAGAVLGGRRQGGEERAEAQERPYGRPGPGRCGEGPAPARPRRSRPAGPAGDRGPRPRGRRRSRAALPGSAGRGLGRGQRGRGGGTLYRPVTRRVPDKGGARPGAPSPAGRLARTRSGPEDLAFLLDGLHSRRLVLLKSLLTRLERRPSAVPGHARERFAEHWRLLERAEEHAPLPVRDTLDHPSVGNWLAAALTAADGEPLTRSLDHFGAVAATAALRAGTDFALDLAAPGGILALPGAGLARTGAETVRLTAHGRTARLTADGRRAGPVLLRAAGRLSGAGAGWQGLRRLPGSGACLDDLDPYRAPSGGVGRAALPAAPREAGGHEPWLRRWRAALALLRATDPQRAAETVALLRCLVPLARHGAGGRVLEAGAKASATFRAAPGAVFTTPPESAAELAEVLVHETQHSKLSVLHDLVPLHQAAPGAVHRVAWRADPRPLAGVLQGTYAHLALADFWDRAARRRPLPPAAAADARARRDSYGGQVAQALPILLESGELTPEGREFVEGMERHLAVLLGTAGHCAPFGGTSPAGDVR</sequence>
<feature type="region of interest" description="Disordered" evidence="1">
    <location>
        <begin position="33"/>
        <end position="146"/>
    </location>
</feature>
<evidence type="ECO:0000256" key="1">
    <source>
        <dbReference type="SAM" id="MobiDB-lite"/>
    </source>
</evidence>
<feature type="compositionally biased region" description="Low complexity" evidence="1">
    <location>
        <begin position="134"/>
        <end position="143"/>
    </location>
</feature>
<dbReference type="InterPro" id="IPR026337">
    <property type="entry name" value="AKG_HExxH"/>
</dbReference>
<gene>
    <name evidence="2" type="ORF">BLA24_24640</name>
</gene>
<dbReference type="NCBIfam" id="TIGR04267">
    <property type="entry name" value="mod_HExxH"/>
    <property type="match status" value="1"/>
</dbReference>
<reference evidence="2 3" key="1">
    <citation type="journal article" date="2017" name="Biochemistry">
        <title>Identification of the Biosynthetic Pathway for the Antibiotic Bicyclomycin.</title>
        <authorList>
            <person name="Patteson J."/>
            <person name="Cai W."/>
            <person name="Johnson R.A."/>
            <person name="Santa Maria K."/>
            <person name="Li B."/>
        </authorList>
    </citation>
    <scope>NUCLEOTIDE SEQUENCE [LARGE SCALE GENOMIC DNA]</scope>
    <source>
        <strain evidence="2 3">ATCC 21532</strain>
    </source>
</reference>
<protein>
    <recommendedName>
        <fullName evidence="4">HEXXH motif domain-containing protein</fullName>
    </recommendedName>
</protein>
<feature type="compositionally biased region" description="Gly residues" evidence="1">
    <location>
        <begin position="102"/>
        <end position="117"/>
    </location>
</feature>
<keyword evidence="3" id="KW-1185">Reference proteome</keyword>
<organism evidence="2 3">
    <name type="scientific">Streptomyces cinnamoneus</name>
    <name type="common">Streptoverticillium cinnamoneum</name>
    <dbReference type="NCBI Taxonomy" id="53446"/>
    <lineage>
        <taxon>Bacteria</taxon>
        <taxon>Bacillati</taxon>
        <taxon>Actinomycetota</taxon>
        <taxon>Actinomycetes</taxon>
        <taxon>Kitasatosporales</taxon>
        <taxon>Streptomycetaceae</taxon>
        <taxon>Streptomyces</taxon>
        <taxon>Streptomyces cinnamoneus group</taxon>
    </lineage>
</organism>
<dbReference type="Proteomes" id="UP000222531">
    <property type="component" value="Unassembled WGS sequence"/>
</dbReference>
<name>A0A2G1XDE5_STRCJ</name>
<evidence type="ECO:0008006" key="4">
    <source>
        <dbReference type="Google" id="ProtNLM"/>
    </source>
</evidence>
<comment type="caution">
    <text evidence="2">The sequence shown here is derived from an EMBL/GenBank/DDBJ whole genome shotgun (WGS) entry which is preliminary data.</text>
</comment>
<feature type="compositionally biased region" description="Basic and acidic residues" evidence="1">
    <location>
        <begin position="42"/>
        <end position="55"/>
    </location>
</feature>
<proteinExistence type="predicted"/>